<dbReference type="InterPro" id="IPR036291">
    <property type="entry name" value="NAD(P)-bd_dom_sf"/>
</dbReference>
<proteinExistence type="predicted"/>
<keyword evidence="2" id="KW-1185">Reference proteome</keyword>
<evidence type="ECO:0008006" key="3">
    <source>
        <dbReference type="Google" id="ProtNLM"/>
    </source>
</evidence>
<comment type="caution">
    <text evidence="1">The sequence shown here is derived from an EMBL/GenBank/DDBJ whole genome shotgun (WGS) entry which is preliminary data.</text>
</comment>
<sequence>MPIAQVIELIYKIFGPYGMKVPQLIPSRIRLLSCSRSFNCSKAKDRLGYAPIVPLEEGLKRTLESYPHLRVENQPKRVGQSKASICLGSGKGC</sequence>
<accession>A0A9Q0T2J8</accession>
<dbReference type="AlphaFoldDB" id="A0A9Q0T2J8"/>
<protein>
    <recommendedName>
        <fullName evidence="3">3-beta hydroxysteroid dehydrogenase/isomerase domain-containing protein</fullName>
    </recommendedName>
</protein>
<reference evidence="1" key="2">
    <citation type="journal article" date="2023" name="Int. J. Mol. Sci.">
        <title>De Novo Assembly and Annotation of 11 Diverse Shrub Willow (Salix) Genomes Reveals Novel Gene Organization in Sex-Linked Regions.</title>
        <authorList>
            <person name="Hyden B."/>
            <person name="Feng K."/>
            <person name="Yates T.B."/>
            <person name="Jawdy S."/>
            <person name="Cereghino C."/>
            <person name="Smart L.B."/>
            <person name="Muchero W."/>
        </authorList>
    </citation>
    <scope>NUCLEOTIDE SEQUENCE</scope>
    <source>
        <tissue evidence="1">Shoot tip</tissue>
    </source>
</reference>
<gene>
    <name evidence="1" type="ORF">OIU79_011737</name>
</gene>
<evidence type="ECO:0000313" key="2">
    <source>
        <dbReference type="Proteomes" id="UP001151532"/>
    </source>
</evidence>
<organism evidence="1 2">
    <name type="scientific">Salix purpurea</name>
    <name type="common">Purple osier willow</name>
    <dbReference type="NCBI Taxonomy" id="77065"/>
    <lineage>
        <taxon>Eukaryota</taxon>
        <taxon>Viridiplantae</taxon>
        <taxon>Streptophyta</taxon>
        <taxon>Embryophyta</taxon>
        <taxon>Tracheophyta</taxon>
        <taxon>Spermatophyta</taxon>
        <taxon>Magnoliopsida</taxon>
        <taxon>eudicotyledons</taxon>
        <taxon>Gunneridae</taxon>
        <taxon>Pentapetalae</taxon>
        <taxon>rosids</taxon>
        <taxon>fabids</taxon>
        <taxon>Malpighiales</taxon>
        <taxon>Salicaceae</taxon>
        <taxon>Saliceae</taxon>
        <taxon>Salix</taxon>
    </lineage>
</organism>
<dbReference type="Proteomes" id="UP001151532">
    <property type="component" value="Chromosome 6"/>
</dbReference>
<reference evidence="1" key="1">
    <citation type="submission" date="2022-11" db="EMBL/GenBank/DDBJ databases">
        <authorList>
            <person name="Hyden B.L."/>
            <person name="Feng K."/>
            <person name="Yates T."/>
            <person name="Jawdy S."/>
            <person name="Smart L.B."/>
            <person name="Muchero W."/>
        </authorList>
    </citation>
    <scope>NUCLEOTIDE SEQUENCE</scope>
    <source>
        <tissue evidence="1">Shoot tip</tissue>
    </source>
</reference>
<dbReference type="EMBL" id="JAPFFK010000017">
    <property type="protein sequence ID" value="KAJ6698280.1"/>
    <property type="molecule type" value="Genomic_DNA"/>
</dbReference>
<evidence type="ECO:0000313" key="1">
    <source>
        <dbReference type="EMBL" id="KAJ6698280.1"/>
    </source>
</evidence>
<name>A0A9Q0T2J8_SALPP</name>
<dbReference type="Gene3D" id="3.40.50.720">
    <property type="entry name" value="NAD(P)-binding Rossmann-like Domain"/>
    <property type="match status" value="1"/>
</dbReference>
<dbReference type="OrthoDB" id="10058185at2759"/>
<dbReference type="SUPFAM" id="SSF51735">
    <property type="entry name" value="NAD(P)-binding Rossmann-fold domains"/>
    <property type="match status" value="1"/>
</dbReference>